<sequence length="159" mass="17721">MTNLSEDSAVLRLPRLADEEVDFGLLAEMTGFSVKLVWILGYTYLTRAIDDAGITPQRFSMLELIGVNPGLTQTQLARALGLSRPATSLTIDFWEGRGHVERRIAAQDRRSFGIHLTAQGKTALEGLRVRVREADDALTRKLGPEEIDQLRGLLARIYE</sequence>
<dbReference type="PROSITE" id="PS50995">
    <property type="entry name" value="HTH_MARR_2"/>
    <property type="match status" value="1"/>
</dbReference>
<dbReference type="OrthoDB" id="8256382at2"/>
<dbReference type="GO" id="GO:0003700">
    <property type="term" value="F:DNA-binding transcription factor activity"/>
    <property type="evidence" value="ECO:0007669"/>
    <property type="project" value="InterPro"/>
</dbReference>
<protein>
    <submittedName>
        <fullName evidence="2">MarR family transcriptional regulator</fullName>
    </submittedName>
</protein>
<evidence type="ECO:0000313" key="3">
    <source>
        <dbReference type="Proteomes" id="UP000284395"/>
    </source>
</evidence>
<dbReference type="SMART" id="SM00347">
    <property type="entry name" value="HTH_MARR"/>
    <property type="match status" value="1"/>
</dbReference>
<dbReference type="PANTHER" id="PTHR33164:SF89">
    <property type="entry name" value="MARR FAMILY REGULATORY PROTEIN"/>
    <property type="match status" value="1"/>
</dbReference>
<dbReference type="EMBL" id="RAPF01000002">
    <property type="protein sequence ID" value="RKF22518.1"/>
    <property type="molecule type" value="Genomic_DNA"/>
</dbReference>
<name>A0A420EPB2_9SPHN</name>
<reference evidence="2 3" key="1">
    <citation type="submission" date="2018-09" db="EMBL/GenBank/DDBJ databases">
        <title>Altererythrobacter spongiae sp. nov., isolated from a marine sponge.</title>
        <authorList>
            <person name="Zhuang L."/>
            <person name="Luo L."/>
        </authorList>
    </citation>
    <scope>NUCLEOTIDE SEQUENCE [LARGE SCALE GENOMIC DNA]</scope>
    <source>
        <strain evidence="2 3">HN-Y73</strain>
    </source>
</reference>
<dbReference type="Gene3D" id="1.10.10.10">
    <property type="entry name" value="Winged helix-like DNA-binding domain superfamily/Winged helix DNA-binding domain"/>
    <property type="match status" value="1"/>
</dbReference>
<dbReference type="Pfam" id="PF12802">
    <property type="entry name" value="MarR_2"/>
    <property type="match status" value="1"/>
</dbReference>
<proteinExistence type="predicted"/>
<dbReference type="GO" id="GO:0006950">
    <property type="term" value="P:response to stress"/>
    <property type="evidence" value="ECO:0007669"/>
    <property type="project" value="TreeGrafter"/>
</dbReference>
<dbReference type="PANTHER" id="PTHR33164">
    <property type="entry name" value="TRANSCRIPTIONAL REGULATOR, MARR FAMILY"/>
    <property type="match status" value="1"/>
</dbReference>
<dbReference type="Proteomes" id="UP000284395">
    <property type="component" value="Unassembled WGS sequence"/>
</dbReference>
<dbReference type="InterPro" id="IPR000835">
    <property type="entry name" value="HTH_MarR-typ"/>
</dbReference>
<dbReference type="InterPro" id="IPR036390">
    <property type="entry name" value="WH_DNA-bd_sf"/>
</dbReference>
<dbReference type="PRINTS" id="PR00598">
    <property type="entry name" value="HTHMARR"/>
</dbReference>
<feature type="domain" description="HTH marR-type" evidence="1">
    <location>
        <begin position="22"/>
        <end position="159"/>
    </location>
</feature>
<organism evidence="2 3">
    <name type="scientific">Altericroceibacterium spongiae</name>
    <dbReference type="NCBI Taxonomy" id="2320269"/>
    <lineage>
        <taxon>Bacteria</taxon>
        <taxon>Pseudomonadati</taxon>
        <taxon>Pseudomonadota</taxon>
        <taxon>Alphaproteobacteria</taxon>
        <taxon>Sphingomonadales</taxon>
        <taxon>Erythrobacteraceae</taxon>
        <taxon>Altericroceibacterium</taxon>
    </lineage>
</organism>
<dbReference type="InterPro" id="IPR036388">
    <property type="entry name" value="WH-like_DNA-bd_sf"/>
</dbReference>
<dbReference type="SUPFAM" id="SSF46785">
    <property type="entry name" value="Winged helix' DNA-binding domain"/>
    <property type="match status" value="1"/>
</dbReference>
<gene>
    <name evidence="2" type="ORF">D6851_04665</name>
</gene>
<keyword evidence="3" id="KW-1185">Reference proteome</keyword>
<dbReference type="RefSeq" id="WP_120323714.1">
    <property type="nucleotide sequence ID" value="NZ_RAPF01000002.1"/>
</dbReference>
<dbReference type="InterPro" id="IPR039422">
    <property type="entry name" value="MarR/SlyA-like"/>
</dbReference>
<evidence type="ECO:0000259" key="1">
    <source>
        <dbReference type="PROSITE" id="PS50995"/>
    </source>
</evidence>
<dbReference type="AlphaFoldDB" id="A0A420EPB2"/>
<evidence type="ECO:0000313" key="2">
    <source>
        <dbReference type="EMBL" id="RKF22518.1"/>
    </source>
</evidence>
<accession>A0A420EPB2</accession>
<comment type="caution">
    <text evidence="2">The sequence shown here is derived from an EMBL/GenBank/DDBJ whole genome shotgun (WGS) entry which is preliminary data.</text>
</comment>